<evidence type="ECO:0000256" key="1">
    <source>
        <dbReference type="ARBA" id="ARBA00023157"/>
    </source>
</evidence>
<dbReference type="InterPro" id="IPR008977">
    <property type="entry name" value="PHM/PNGase_F_dom_sf"/>
</dbReference>
<dbReference type="Gene3D" id="3.40.30.10">
    <property type="entry name" value="Glutaredoxin"/>
    <property type="match status" value="1"/>
</dbReference>
<dbReference type="InterPro" id="IPR036249">
    <property type="entry name" value="Thioredoxin-like_sf"/>
</dbReference>
<evidence type="ECO:0000313" key="4">
    <source>
        <dbReference type="Proteomes" id="UP000065641"/>
    </source>
</evidence>
<dbReference type="InterPro" id="IPR014784">
    <property type="entry name" value="Cu2_ascorb_mOase-like_C"/>
</dbReference>
<gene>
    <name evidence="3" type="ORF">PS2015_2482</name>
</gene>
<dbReference type="EMBL" id="CP013189">
    <property type="protein sequence ID" value="ALO47116.1"/>
    <property type="molecule type" value="Genomic_DNA"/>
</dbReference>
<dbReference type="KEGG" id="pspi:PS2015_2482"/>
<dbReference type="GO" id="GO:0016715">
    <property type="term" value="F:oxidoreductase activity, acting on paired donors, with incorporation or reduction of molecular oxygen, reduced ascorbate as one donor, and incorporation of one atom of oxygen"/>
    <property type="evidence" value="ECO:0007669"/>
    <property type="project" value="InterPro"/>
</dbReference>
<name>A0A0S2KFK2_9GAMM</name>
<dbReference type="AlphaFoldDB" id="A0A0S2KFK2"/>
<evidence type="ECO:0008006" key="5">
    <source>
        <dbReference type="Google" id="ProtNLM"/>
    </source>
</evidence>
<sequence length="596" mass="65857" precursor="true">MTDLSRLLRRSIVAISAGAVISLAAGSALAQDRVGDFALLDQDGTYHNMSWYDNNKAIALFTQVNGDATSLASIAQIEKLRAQYEEQGIVFMMLNPLGQSRESVKASLGDDLTVPVLIDDAQIVAEALNIQKSGEVILYNPSSFRVMYRGPAGDALNEAMSAVVAGGLDAPVELAVNGSQIEYPARDSNMTAGVSYSKDVAPVLIQHCADCHRDGGIAPFALDSHAMAQGWSPMIREVLMTKRMPPAQVDPHIGEFSNSYNVPFEDQQKILHWIAQGAPRDGEQDPLAMIEWPETEWAFGEPDLIIDLPPQEIPATGVLDYINVVVPIQGLTEDRWLKASQYIPSDRTVLHHTLNALIEPGQRPKPGLIGSFTHPDQPYITPYIPGAEPYIEDPDTGGLLKAGTTLALNMHYTTNGRASVDQGRIGLWFYGEDEIPTQRKLGECACIFANDWTDIPPHDPNFAQVKSVKVGYDAYLTGFHPHMHFRGKSMVFEAHYPDGRVEQLLNIARYNYDWQVEYKLVEPKFVPAGTEIVVTGVFDNSEQNKANPDPDRLVPWGEQSWDEMFFGQVYWKAADPSVLDQLRERFEARSAGFAAN</sequence>
<feature type="chain" id="PRO_5006601601" description="Cytochrome c domain-containing protein" evidence="2">
    <location>
        <begin position="31"/>
        <end position="596"/>
    </location>
</feature>
<dbReference type="STRING" id="1249552.PS2015_2482"/>
<keyword evidence="1" id="KW-1015">Disulfide bond</keyword>
<evidence type="ECO:0000256" key="2">
    <source>
        <dbReference type="SAM" id="SignalP"/>
    </source>
</evidence>
<organism evidence="3 4">
    <name type="scientific">Pseudohongiella spirulinae</name>
    <dbReference type="NCBI Taxonomy" id="1249552"/>
    <lineage>
        <taxon>Bacteria</taxon>
        <taxon>Pseudomonadati</taxon>
        <taxon>Pseudomonadota</taxon>
        <taxon>Gammaproteobacteria</taxon>
        <taxon>Pseudomonadales</taxon>
        <taxon>Pseudohongiellaceae</taxon>
        <taxon>Pseudohongiella</taxon>
    </lineage>
</organism>
<feature type="signal peptide" evidence="2">
    <location>
        <begin position="1"/>
        <end position="30"/>
    </location>
</feature>
<dbReference type="Proteomes" id="UP000065641">
    <property type="component" value="Chromosome"/>
</dbReference>
<evidence type="ECO:0000313" key="3">
    <source>
        <dbReference type="EMBL" id="ALO47116.1"/>
    </source>
</evidence>
<keyword evidence="4" id="KW-1185">Reference proteome</keyword>
<proteinExistence type="predicted"/>
<reference evidence="3 4" key="1">
    <citation type="submission" date="2015-11" db="EMBL/GenBank/DDBJ databases">
        <authorList>
            <person name="Zhang Y."/>
            <person name="Guo Z."/>
        </authorList>
    </citation>
    <scope>NUCLEOTIDE SEQUENCE [LARGE SCALE GENOMIC DNA]</scope>
    <source>
        <strain evidence="3 4">KCTC 32221</strain>
    </source>
</reference>
<keyword evidence="2" id="KW-0732">Signal</keyword>
<dbReference type="OrthoDB" id="9809746at2"/>
<dbReference type="RefSeq" id="WP_058022539.1">
    <property type="nucleotide sequence ID" value="NZ_CP013189.1"/>
</dbReference>
<dbReference type="SUPFAM" id="SSF52833">
    <property type="entry name" value="Thioredoxin-like"/>
    <property type="match status" value="1"/>
</dbReference>
<dbReference type="SUPFAM" id="SSF49742">
    <property type="entry name" value="PHM/PNGase F"/>
    <property type="match status" value="1"/>
</dbReference>
<dbReference type="Gene3D" id="2.60.120.230">
    <property type="match status" value="1"/>
</dbReference>
<protein>
    <recommendedName>
        <fullName evidence="5">Cytochrome c domain-containing protein</fullName>
    </recommendedName>
</protein>
<accession>A0A0S2KFK2</accession>